<dbReference type="EMBL" id="JH767577">
    <property type="protein sequence ID" value="EON65901.1"/>
    <property type="molecule type" value="Genomic_DNA"/>
</dbReference>
<evidence type="ECO:0000313" key="14">
    <source>
        <dbReference type="Proteomes" id="UP000016924"/>
    </source>
</evidence>
<dbReference type="PANTHER" id="PTHR22760">
    <property type="entry name" value="GLYCOSYLTRANSFERASE"/>
    <property type="match status" value="1"/>
</dbReference>
<dbReference type="InterPro" id="IPR005599">
    <property type="entry name" value="GPI_mannosylTrfase"/>
</dbReference>
<evidence type="ECO:0000256" key="5">
    <source>
        <dbReference type="ARBA" id="ARBA00022679"/>
    </source>
</evidence>
<dbReference type="GeneID" id="19902454"/>
<feature type="signal peptide" evidence="12">
    <location>
        <begin position="1"/>
        <end position="17"/>
    </location>
</feature>
<dbReference type="GO" id="GO:0000026">
    <property type="term" value="F:alpha-1,2-mannosyltransferase activity"/>
    <property type="evidence" value="ECO:0007669"/>
    <property type="project" value="TreeGrafter"/>
</dbReference>
<dbReference type="RefSeq" id="XP_007781218.1">
    <property type="nucleotide sequence ID" value="XM_007783028.1"/>
</dbReference>
<keyword evidence="9 11" id="KW-0472">Membrane</keyword>
<keyword evidence="3" id="KW-0337">GPI-anchor biosynthesis</keyword>
<gene>
    <name evidence="13" type="ORF">W97_05143</name>
</gene>
<evidence type="ECO:0000256" key="3">
    <source>
        <dbReference type="ARBA" id="ARBA00022502"/>
    </source>
</evidence>
<keyword evidence="5" id="KW-0808">Transferase</keyword>
<keyword evidence="6 11" id="KW-0812">Transmembrane</keyword>
<reference evidence="14" key="1">
    <citation type="submission" date="2012-06" db="EMBL/GenBank/DDBJ databases">
        <title>The genome sequence of Coniosporium apollinis CBS 100218.</title>
        <authorList>
            <consortium name="The Broad Institute Genome Sequencing Platform"/>
            <person name="Cuomo C."/>
            <person name="Gorbushina A."/>
            <person name="Noack S."/>
            <person name="Walker B."/>
            <person name="Young S.K."/>
            <person name="Zeng Q."/>
            <person name="Gargeya S."/>
            <person name="Fitzgerald M."/>
            <person name="Haas B."/>
            <person name="Abouelleil A."/>
            <person name="Alvarado L."/>
            <person name="Arachchi H.M."/>
            <person name="Berlin A.M."/>
            <person name="Chapman S.B."/>
            <person name="Goldberg J."/>
            <person name="Griggs A."/>
            <person name="Gujja S."/>
            <person name="Hansen M."/>
            <person name="Howarth C."/>
            <person name="Imamovic A."/>
            <person name="Larimer J."/>
            <person name="McCowan C."/>
            <person name="Montmayeur A."/>
            <person name="Murphy C."/>
            <person name="Neiman D."/>
            <person name="Pearson M."/>
            <person name="Priest M."/>
            <person name="Roberts A."/>
            <person name="Saif S."/>
            <person name="Shea T."/>
            <person name="Sisk P."/>
            <person name="Sykes S."/>
            <person name="Wortman J."/>
            <person name="Nusbaum C."/>
            <person name="Birren B."/>
        </authorList>
    </citation>
    <scope>NUCLEOTIDE SEQUENCE [LARGE SCALE GENOMIC DNA]</scope>
    <source>
        <strain evidence="14">CBS 100218</strain>
    </source>
</reference>
<evidence type="ECO:0000256" key="10">
    <source>
        <dbReference type="ARBA" id="ARBA00038466"/>
    </source>
</evidence>
<accession>R7YW41</accession>
<evidence type="ECO:0000256" key="7">
    <source>
        <dbReference type="ARBA" id="ARBA00022824"/>
    </source>
</evidence>
<dbReference type="Pfam" id="PF03901">
    <property type="entry name" value="Glyco_transf_22"/>
    <property type="match status" value="1"/>
</dbReference>
<keyword evidence="12" id="KW-0732">Signal</keyword>
<evidence type="ECO:0000256" key="4">
    <source>
        <dbReference type="ARBA" id="ARBA00022676"/>
    </source>
</evidence>
<comment type="pathway">
    <text evidence="2">Glycolipid biosynthesis; glycosylphosphatidylinositol-anchor biosynthesis.</text>
</comment>
<dbReference type="PANTHER" id="PTHR22760:SF3">
    <property type="entry name" value="GPI MANNOSYLTRANSFERASE 4"/>
    <property type="match status" value="1"/>
</dbReference>
<evidence type="ECO:0000256" key="1">
    <source>
        <dbReference type="ARBA" id="ARBA00004477"/>
    </source>
</evidence>
<dbReference type="eggNOG" id="KOG4123">
    <property type="taxonomic scope" value="Eukaryota"/>
</dbReference>
<dbReference type="STRING" id="1168221.R7YW41"/>
<feature type="transmembrane region" description="Helical" evidence="11">
    <location>
        <begin position="342"/>
        <end position="361"/>
    </location>
</feature>
<dbReference type="Proteomes" id="UP000016924">
    <property type="component" value="Unassembled WGS sequence"/>
</dbReference>
<proteinExistence type="inferred from homology"/>
<organism evidence="13 14">
    <name type="scientific">Coniosporium apollinis (strain CBS 100218)</name>
    <name type="common">Rock-inhabiting black yeast</name>
    <dbReference type="NCBI Taxonomy" id="1168221"/>
    <lineage>
        <taxon>Eukaryota</taxon>
        <taxon>Fungi</taxon>
        <taxon>Dikarya</taxon>
        <taxon>Ascomycota</taxon>
        <taxon>Pezizomycotina</taxon>
        <taxon>Dothideomycetes</taxon>
        <taxon>Dothideomycetes incertae sedis</taxon>
        <taxon>Coniosporium</taxon>
    </lineage>
</organism>
<protein>
    <recommendedName>
        <fullName evidence="11">Mannosyltransferase</fullName>
        <ecNumber evidence="11">2.4.1.-</ecNumber>
    </recommendedName>
</protein>
<dbReference type="EC" id="2.4.1.-" evidence="11"/>
<evidence type="ECO:0000256" key="6">
    <source>
        <dbReference type="ARBA" id="ARBA00022692"/>
    </source>
</evidence>
<dbReference type="OMA" id="HGIHPRY"/>
<evidence type="ECO:0000256" key="11">
    <source>
        <dbReference type="RuleBase" id="RU363075"/>
    </source>
</evidence>
<keyword evidence="4 11" id="KW-0328">Glycosyltransferase</keyword>
<feature type="transmembrane region" description="Helical" evidence="11">
    <location>
        <begin position="145"/>
        <end position="162"/>
    </location>
</feature>
<dbReference type="HOGENOM" id="CLU_022957_2_0_1"/>
<feature type="chain" id="PRO_5004450171" description="Mannosyltransferase" evidence="12">
    <location>
        <begin position="18"/>
        <end position="512"/>
    </location>
</feature>
<evidence type="ECO:0000256" key="2">
    <source>
        <dbReference type="ARBA" id="ARBA00004687"/>
    </source>
</evidence>
<dbReference type="GO" id="GO:0006506">
    <property type="term" value="P:GPI anchor biosynthetic process"/>
    <property type="evidence" value="ECO:0007669"/>
    <property type="project" value="UniProtKB-KW"/>
</dbReference>
<keyword evidence="14" id="KW-1185">Reference proteome</keyword>
<comment type="subcellular location">
    <subcellularLocation>
        <location evidence="1 11">Endoplasmic reticulum membrane</location>
        <topology evidence="1 11">Multi-pass membrane protein</topology>
    </subcellularLocation>
</comment>
<keyword evidence="8 11" id="KW-1133">Transmembrane helix</keyword>
<evidence type="ECO:0000256" key="9">
    <source>
        <dbReference type="ARBA" id="ARBA00023136"/>
    </source>
</evidence>
<evidence type="ECO:0000313" key="13">
    <source>
        <dbReference type="EMBL" id="EON65901.1"/>
    </source>
</evidence>
<dbReference type="GO" id="GO:0005789">
    <property type="term" value="C:endoplasmic reticulum membrane"/>
    <property type="evidence" value="ECO:0007669"/>
    <property type="project" value="UniProtKB-SubCell"/>
</dbReference>
<dbReference type="AlphaFoldDB" id="R7YW41"/>
<feature type="transmembrane region" description="Helical" evidence="11">
    <location>
        <begin position="212"/>
        <end position="234"/>
    </location>
</feature>
<dbReference type="OrthoDB" id="10066429at2759"/>
<evidence type="ECO:0000256" key="12">
    <source>
        <dbReference type="SAM" id="SignalP"/>
    </source>
</evidence>
<comment type="caution">
    <text evidence="11">Lacks conserved residue(s) required for the propagation of feature annotation.</text>
</comment>
<evidence type="ECO:0000256" key="8">
    <source>
        <dbReference type="ARBA" id="ARBA00022989"/>
    </source>
</evidence>
<keyword evidence="7 11" id="KW-0256">Endoplasmic reticulum</keyword>
<comment type="similarity">
    <text evidence="10">Belongs to the glycosyltransferase 22 family. PIGZ subfamily.</text>
</comment>
<sequence>MWRRAYFFLILVRLYFALSPSYLHPDENFQGPEVIAGRLYSYPVHLTWEFTSDHPIRSAFPLWIVYGFPMGLLRWLWEGAGWGEVPPAVVYWTLRGMMFIFSFVLEDWAIQELASSPREQHVAVLLVASSYVTWTLQTHTFSNSIETLIVLWSLVLVGRILADKKASGIWAPAILGFLSVGGTFTRITFPAFLLIPGLKLLPHFWRRPSSLLSFSLAAAFTLFLAIAVDTAFYSSEPFAFSDLRNRPTITPWNNLKYNSSVVNLAQHGVHPYYQHLVANLPQLLGPALPLLIFSFRKTLRLASALTGIVLLSVFPHQEARFLLPAVPLLLSSLRLPKRFSRAWIATWIAFNISLGILMGVYHQGGVVPTQIFLGKQEHGAHAFWWKTYSPPIWLLDGKNDRMVTTDLMGIPKENMVEQLMQVAPCDSTKVRSDNGTVYLVAPRSATFLDRFKGLDSGEKLRLEELRTYKNHINLDDLDFGDDGFWPTLQRVVGRRGLTVWKVKKVCGTDAIS</sequence>
<name>R7YW41_CONA1</name>